<keyword evidence="3" id="KW-1185">Reference proteome</keyword>
<dbReference type="SUPFAM" id="SSF55729">
    <property type="entry name" value="Acyl-CoA N-acyltransferases (Nat)"/>
    <property type="match status" value="1"/>
</dbReference>
<protein>
    <recommendedName>
        <fullName evidence="1">N-acetyltransferase domain-containing protein</fullName>
    </recommendedName>
</protein>
<dbReference type="CDD" id="cd04301">
    <property type="entry name" value="NAT_SF"/>
    <property type="match status" value="1"/>
</dbReference>
<gene>
    <name evidence="2" type="ORF">Dxin01_01516</name>
</gene>
<dbReference type="InterPro" id="IPR016181">
    <property type="entry name" value="Acyl_CoA_acyltransferase"/>
</dbReference>
<accession>A0ABP9V926</accession>
<sequence>MRHDLTLQDGDLTLRPLTEADFPALCALAADCTEELRYMGTPPSDPAYYAAGLEAANQMPFVIVSGDQVAGSTRYGDLRPADAGLEIGWTWIHPRHMGTGLNRRMKLLLLSHAFEQMNIERVQIKTDILNTRSQRAIEKLGAVKEGILRAHMRRSDGTMRDTVMYSVTRAEWPQVKAGLLAQA</sequence>
<evidence type="ECO:0000259" key="1">
    <source>
        <dbReference type="PROSITE" id="PS51186"/>
    </source>
</evidence>
<dbReference type="InterPro" id="IPR000182">
    <property type="entry name" value="GNAT_dom"/>
</dbReference>
<dbReference type="Pfam" id="PF13302">
    <property type="entry name" value="Acetyltransf_3"/>
    <property type="match status" value="1"/>
</dbReference>
<name>A0ABP9V926_9DEIO</name>
<organism evidence="2 3">
    <name type="scientific">Deinococcus xinjiangensis</name>
    <dbReference type="NCBI Taxonomy" id="457454"/>
    <lineage>
        <taxon>Bacteria</taxon>
        <taxon>Thermotogati</taxon>
        <taxon>Deinococcota</taxon>
        <taxon>Deinococci</taxon>
        <taxon>Deinococcales</taxon>
        <taxon>Deinococcaceae</taxon>
        <taxon>Deinococcus</taxon>
    </lineage>
</organism>
<dbReference type="PANTHER" id="PTHR43610:SF1">
    <property type="entry name" value="N-ACETYLTRANSFERASE DOMAIN-CONTAINING PROTEIN"/>
    <property type="match status" value="1"/>
</dbReference>
<dbReference type="Gene3D" id="3.40.630.30">
    <property type="match status" value="1"/>
</dbReference>
<dbReference type="Proteomes" id="UP001458946">
    <property type="component" value="Unassembled WGS sequence"/>
</dbReference>
<evidence type="ECO:0000313" key="3">
    <source>
        <dbReference type="Proteomes" id="UP001458946"/>
    </source>
</evidence>
<feature type="domain" description="N-acetyltransferase" evidence="1">
    <location>
        <begin position="12"/>
        <end position="164"/>
    </location>
</feature>
<dbReference type="RefSeq" id="WP_353541748.1">
    <property type="nucleotide sequence ID" value="NZ_BAABRN010000013.1"/>
</dbReference>
<reference evidence="2 3" key="1">
    <citation type="submission" date="2024-02" db="EMBL/GenBank/DDBJ databases">
        <title>Deinococcus xinjiangensis NBRC 107630.</title>
        <authorList>
            <person name="Ichikawa N."/>
            <person name="Katano-Makiyama Y."/>
            <person name="Hidaka K."/>
        </authorList>
    </citation>
    <scope>NUCLEOTIDE SEQUENCE [LARGE SCALE GENOMIC DNA]</scope>
    <source>
        <strain evidence="2 3">NBRC 107630</strain>
    </source>
</reference>
<evidence type="ECO:0000313" key="2">
    <source>
        <dbReference type="EMBL" id="GAA5501777.1"/>
    </source>
</evidence>
<proteinExistence type="predicted"/>
<comment type="caution">
    <text evidence="2">The sequence shown here is derived from an EMBL/GenBank/DDBJ whole genome shotgun (WGS) entry which is preliminary data.</text>
</comment>
<dbReference type="PANTHER" id="PTHR43610">
    <property type="entry name" value="BLL6696 PROTEIN"/>
    <property type="match status" value="1"/>
</dbReference>
<dbReference type="EMBL" id="BAABRN010000013">
    <property type="protein sequence ID" value="GAA5501777.1"/>
    <property type="molecule type" value="Genomic_DNA"/>
</dbReference>
<dbReference type="PROSITE" id="PS51186">
    <property type="entry name" value="GNAT"/>
    <property type="match status" value="1"/>
</dbReference>